<comment type="caution">
    <text evidence="2">The sequence shown here is derived from an EMBL/GenBank/DDBJ whole genome shotgun (WGS) entry which is preliminary data.</text>
</comment>
<evidence type="ECO:0000313" key="3">
    <source>
        <dbReference type="Proteomes" id="UP000298030"/>
    </source>
</evidence>
<organism evidence="2 3">
    <name type="scientific">Coprinellus micaceus</name>
    <name type="common">Glistening ink-cap mushroom</name>
    <name type="synonym">Coprinus micaceus</name>
    <dbReference type="NCBI Taxonomy" id="71717"/>
    <lineage>
        <taxon>Eukaryota</taxon>
        <taxon>Fungi</taxon>
        <taxon>Dikarya</taxon>
        <taxon>Basidiomycota</taxon>
        <taxon>Agaricomycotina</taxon>
        <taxon>Agaricomycetes</taxon>
        <taxon>Agaricomycetidae</taxon>
        <taxon>Agaricales</taxon>
        <taxon>Agaricineae</taxon>
        <taxon>Psathyrellaceae</taxon>
        <taxon>Coprinellus</taxon>
    </lineage>
</organism>
<dbReference type="SUPFAM" id="SSF56112">
    <property type="entry name" value="Protein kinase-like (PK-like)"/>
    <property type="match status" value="1"/>
</dbReference>
<protein>
    <submittedName>
        <fullName evidence="2">Kinase-like protein</fullName>
    </submittedName>
</protein>
<evidence type="ECO:0000313" key="2">
    <source>
        <dbReference type="EMBL" id="TEB23935.1"/>
    </source>
</evidence>
<accession>A0A4Y7SQ20</accession>
<name>A0A4Y7SQ20_COPMI</name>
<dbReference type="PROSITE" id="PS00109">
    <property type="entry name" value="PROTEIN_KINASE_TYR"/>
    <property type="match status" value="1"/>
</dbReference>
<proteinExistence type="predicted"/>
<dbReference type="InterPro" id="IPR000719">
    <property type="entry name" value="Prot_kinase_dom"/>
</dbReference>
<dbReference type="OrthoDB" id="3260205at2759"/>
<dbReference type="InterPro" id="IPR008266">
    <property type="entry name" value="Tyr_kinase_AS"/>
</dbReference>
<dbReference type="InterPro" id="IPR051681">
    <property type="entry name" value="Ser/Thr_Kinases-Pseudokinases"/>
</dbReference>
<keyword evidence="3" id="KW-1185">Reference proteome</keyword>
<dbReference type="Pfam" id="PF07714">
    <property type="entry name" value="PK_Tyr_Ser-Thr"/>
    <property type="match status" value="1"/>
</dbReference>
<feature type="domain" description="Protein kinase" evidence="1">
    <location>
        <begin position="47"/>
        <end position="335"/>
    </location>
</feature>
<dbReference type="AlphaFoldDB" id="A0A4Y7SQ20"/>
<dbReference type="InterPro" id="IPR011009">
    <property type="entry name" value="Kinase-like_dom_sf"/>
</dbReference>
<keyword evidence="2" id="KW-0808">Transferase</keyword>
<dbReference type="InterPro" id="IPR001245">
    <property type="entry name" value="Ser-Thr/Tyr_kinase_cat_dom"/>
</dbReference>
<dbReference type="STRING" id="71717.A0A4Y7SQ20"/>
<evidence type="ECO:0000259" key="1">
    <source>
        <dbReference type="PROSITE" id="PS50011"/>
    </source>
</evidence>
<dbReference type="GO" id="GO:0004674">
    <property type="term" value="F:protein serine/threonine kinase activity"/>
    <property type="evidence" value="ECO:0007669"/>
    <property type="project" value="TreeGrafter"/>
</dbReference>
<gene>
    <name evidence="2" type="ORF">FA13DRAFT_1913138</name>
</gene>
<dbReference type="PROSITE" id="PS50011">
    <property type="entry name" value="PROTEIN_KINASE_DOM"/>
    <property type="match status" value="1"/>
</dbReference>
<keyword evidence="2" id="KW-0418">Kinase</keyword>
<dbReference type="GO" id="GO:0005524">
    <property type="term" value="F:ATP binding"/>
    <property type="evidence" value="ECO:0007669"/>
    <property type="project" value="InterPro"/>
</dbReference>
<dbReference type="Gene3D" id="1.10.510.10">
    <property type="entry name" value="Transferase(Phosphotransferase) domain 1"/>
    <property type="match status" value="1"/>
</dbReference>
<dbReference type="Proteomes" id="UP000298030">
    <property type="component" value="Unassembled WGS sequence"/>
</dbReference>
<dbReference type="EMBL" id="QPFP01000072">
    <property type="protein sequence ID" value="TEB23935.1"/>
    <property type="molecule type" value="Genomic_DNA"/>
</dbReference>
<dbReference type="PANTHER" id="PTHR44329">
    <property type="entry name" value="SERINE/THREONINE-PROTEIN KINASE TNNI3K-RELATED"/>
    <property type="match status" value="1"/>
</dbReference>
<reference evidence="2 3" key="1">
    <citation type="journal article" date="2019" name="Nat. Ecol. Evol.">
        <title>Megaphylogeny resolves global patterns of mushroom evolution.</title>
        <authorList>
            <person name="Varga T."/>
            <person name="Krizsan K."/>
            <person name="Foldi C."/>
            <person name="Dima B."/>
            <person name="Sanchez-Garcia M."/>
            <person name="Sanchez-Ramirez S."/>
            <person name="Szollosi G.J."/>
            <person name="Szarkandi J.G."/>
            <person name="Papp V."/>
            <person name="Albert L."/>
            <person name="Andreopoulos W."/>
            <person name="Angelini C."/>
            <person name="Antonin V."/>
            <person name="Barry K.W."/>
            <person name="Bougher N.L."/>
            <person name="Buchanan P."/>
            <person name="Buyck B."/>
            <person name="Bense V."/>
            <person name="Catcheside P."/>
            <person name="Chovatia M."/>
            <person name="Cooper J."/>
            <person name="Damon W."/>
            <person name="Desjardin D."/>
            <person name="Finy P."/>
            <person name="Geml J."/>
            <person name="Haridas S."/>
            <person name="Hughes K."/>
            <person name="Justo A."/>
            <person name="Karasinski D."/>
            <person name="Kautmanova I."/>
            <person name="Kiss B."/>
            <person name="Kocsube S."/>
            <person name="Kotiranta H."/>
            <person name="LaButti K.M."/>
            <person name="Lechner B.E."/>
            <person name="Liimatainen K."/>
            <person name="Lipzen A."/>
            <person name="Lukacs Z."/>
            <person name="Mihaltcheva S."/>
            <person name="Morgado L.N."/>
            <person name="Niskanen T."/>
            <person name="Noordeloos M.E."/>
            <person name="Ohm R.A."/>
            <person name="Ortiz-Santana B."/>
            <person name="Ovrebo C."/>
            <person name="Racz N."/>
            <person name="Riley R."/>
            <person name="Savchenko A."/>
            <person name="Shiryaev A."/>
            <person name="Soop K."/>
            <person name="Spirin V."/>
            <person name="Szebenyi C."/>
            <person name="Tomsovsky M."/>
            <person name="Tulloss R.E."/>
            <person name="Uehling J."/>
            <person name="Grigoriev I.V."/>
            <person name="Vagvolgyi C."/>
            <person name="Papp T."/>
            <person name="Martin F.M."/>
            <person name="Miettinen O."/>
            <person name="Hibbett D.S."/>
            <person name="Nagy L.G."/>
        </authorList>
    </citation>
    <scope>NUCLEOTIDE SEQUENCE [LARGE SCALE GENOMIC DNA]</scope>
    <source>
        <strain evidence="2 3">FP101781</strain>
    </source>
</reference>
<sequence>MLATREQLVKELNTCPEGKKLTEVELEILPEGALELLPSEHPQLPNSRMVTSIAMGGFADIYKAQMKSKSEKGNGRTVVVKVFRDAHLKYKGSPKAKAEYINGLRREYAVWGLLNHKNINLLDGLVIHRDLPSPGLVSEFKKHGDLTEFTRNRGSYDRLHMGRGVACGLGYLHSNGVIHGDLTVLNILVDEETRADGSVTFFPLITDFGKSRLMGEDGFTTKAPNRAMFHLPPELIDHDPAEGDPVTNKVLTFASDVYSFALVLLEIITGKVPYSQENMLPRKIPTAITESALRPTLAKYPVLDPSYEFCWPILEACWKGKKEDRITIQEAHDHLCNPGSEWKASQNAEKN</sequence>